<accession>W1NM24</accession>
<dbReference type="PANTHER" id="PTHR14773:SF2">
    <property type="entry name" value="(WILD MALAYSIAN BANANA) HYPOTHETICAL PROTEIN"/>
    <property type="match status" value="1"/>
</dbReference>
<protein>
    <submittedName>
        <fullName evidence="3">Uncharacterized protein</fullName>
    </submittedName>
</protein>
<proteinExistence type="inferred from homology"/>
<dbReference type="SUPFAM" id="SSF50978">
    <property type="entry name" value="WD40 repeat-like"/>
    <property type="match status" value="1"/>
</dbReference>
<evidence type="ECO:0000256" key="2">
    <source>
        <dbReference type="SAM" id="MobiDB-lite"/>
    </source>
</evidence>
<feature type="region of interest" description="Disordered" evidence="2">
    <location>
        <begin position="254"/>
        <end position="273"/>
    </location>
</feature>
<dbReference type="STRING" id="13333.W1NM24"/>
<dbReference type="HOGENOM" id="CLU_497279_0_0_1"/>
<dbReference type="GO" id="GO:0005634">
    <property type="term" value="C:nucleus"/>
    <property type="evidence" value="ECO:0000318"/>
    <property type="project" value="GO_Central"/>
</dbReference>
<evidence type="ECO:0000256" key="1">
    <source>
        <dbReference type="ARBA" id="ARBA00005434"/>
    </source>
</evidence>
<dbReference type="InterPro" id="IPR036322">
    <property type="entry name" value="WD40_repeat_dom_sf"/>
</dbReference>
<feature type="compositionally biased region" description="Basic residues" evidence="2">
    <location>
        <begin position="117"/>
        <end position="128"/>
    </location>
</feature>
<dbReference type="InterPro" id="IPR001680">
    <property type="entry name" value="WD40_rpt"/>
</dbReference>
<dbReference type="GO" id="GO:0003677">
    <property type="term" value="F:DNA binding"/>
    <property type="evidence" value="ECO:0000318"/>
    <property type="project" value="GO_Central"/>
</dbReference>
<gene>
    <name evidence="3" type="ORF">AMTR_s00001p00269830</name>
</gene>
<dbReference type="InterPro" id="IPR015943">
    <property type="entry name" value="WD40/YVTN_repeat-like_dom_sf"/>
</dbReference>
<dbReference type="Gene3D" id="2.130.10.10">
    <property type="entry name" value="YVTN repeat-like/Quinoprotein amine dehydrogenase"/>
    <property type="match status" value="2"/>
</dbReference>
<organism evidence="3 4">
    <name type="scientific">Amborella trichopoda</name>
    <dbReference type="NCBI Taxonomy" id="13333"/>
    <lineage>
        <taxon>Eukaryota</taxon>
        <taxon>Viridiplantae</taxon>
        <taxon>Streptophyta</taxon>
        <taxon>Embryophyta</taxon>
        <taxon>Tracheophyta</taxon>
        <taxon>Spermatophyta</taxon>
        <taxon>Magnoliopsida</taxon>
        <taxon>Amborellales</taxon>
        <taxon>Amborellaceae</taxon>
        <taxon>Amborella</taxon>
    </lineage>
</organism>
<dbReference type="Proteomes" id="UP000017836">
    <property type="component" value="Unassembled WGS sequence"/>
</dbReference>
<dbReference type="EMBL" id="KI397142">
    <property type="protein sequence ID" value="ERM96571.1"/>
    <property type="molecule type" value="Genomic_DNA"/>
</dbReference>
<dbReference type="Gramene" id="ERM96571">
    <property type="protein sequence ID" value="ERM96571"/>
    <property type="gene ID" value="AMTR_s00001p00269830"/>
</dbReference>
<dbReference type="OMA" id="DANLVMC"/>
<dbReference type="AlphaFoldDB" id="W1NM24"/>
<comment type="similarity">
    <text evidence="1">Belongs to the WD repeat DDB2/WDR76 family.</text>
</comment>
<evidence type="ECO:0000313" key="4">
    <source>
        <dbReference type="Proteomes" id="UP000017836"/>
    </source>
</evidence>
<dbReference type="PANTHER" id="PTHR14773">
    <property type="entry name" value="WD REPEAT-CONTAINING PROTEIN 76"/>
    <property type="match status" value="1"/>
</dbReference>
<dbReference type="SMART" id="SM00320">
    <property type="entry name" value="WD40"/>
    <property type="match status" value="3"/>
</dbReference>
<feature type="compositionally biased region" description="Acidic residues" evidence="2">
    <location>
        <begin position="255"/>
        <end position="266"/>
    </location>
</feature>
<feature type="region of interest" description="Disordered" evidence="2">
    <location>
        <begin position="111"/>
        <end position="168"/>
    </location>
</feature>
<reference evidence="4" key="1">
    <citation type="journal article" date="2013" name="Science">
        <title>The Amborella genome and the evolution of flowering plants.</title>
        <authorList>
            <consortium name="Amborella Genome Project"/>
        </authorList>
    </citation>
    <scope>NUCLEOTIDE SEQUENCE [LARGE SCALE GENOMIC DNA]</scope>
</reference>
<keyword evidence="4" id="KW-1185">Reference proteome</keyword>
<dbReference type="OrthoDB" id="273771at2759"/>
<dbReference type="GO" id="GO:2000001">
    <property type="term" value="P:regulation of DNA damage checkpoint"/>
    <property type="evidence" value="ECO:0000318"/>
    <property type="project" value="GO_Central"/>
</dbReference>
<dbReference type="InterPro" id="IPR050853">
    <property type="entry name" value="WD_repeat_DNA-damage-binding"/>
</dbReference>
<dbReference type="Pfam" id="PF00400">
    <property type="entry name" value="WD40"/>
    <property type="match status" value="1"/>
</dbReference>
<name>W1NM24_AMBTC</name>
<evidence type="ECO:0000313" key="3">
    <source>
        <dbReference type="EMBL" id="ERM96571.1"/>
    </source>
</evidence>
<sequence length="548" mass="59813">MASSSMKLRLKQSSLHSFLFPTSEIATTTKTHEAFLTLPNSNNNTTSYNDEIQIHCKIGTTDDNIRLDEDCSNNSIDGDDNVIQMNDYERERQDNIQRNLQFLNSLGILPSLNPNKCNKRKKTSKPNKKPPEASVDSPLPLRRSTRKRSLPNQGENDTSKEEGEDTKEEGCLVFEDSSVFNYGCHAGGTLPSPHPVSGSISGFQKVGKLFSDPLLTKIYALNFSHLGGERKASLLAAGGHGGYVSVYGIPTDFQGEGEEKEEEGEEGGNSLEGPLMSWKCGMSWVSGVEFVDENPMLLVSSCDDGGIVVWDVRKRICGGCSPQMVGESRDVHSSGVFSMDHMKDSYGTASKDSSVALCRLSSSGGGMVIERRISGHHCGPVRGISFRDVNVLADCGADGRICILDKRMSEQPCSLFIDSDHSTGVNMAKWCPSNESILLSASKDPYLLLYDIRAPSQPLHKLEGHVSANIRTCYRIYKPVFIDNGKAVATPGQGSRNISLYNVDTGKAISRGVIGYDANIMKYIEGDTGPQQLFVAGRQIDQLFPILS</sequence>
<dbReference type="eggNOG" id="ENOG502S57D">
    <property type="taxonomic scope" value="Eukaryota"/>
</dbReference>